<dbReference type="Gene3D" id="3.40.50.2000">
    <property type="entry name" value="Glycogen Phosphorylase B"/>
    <property type="match status" value="1"/>
</dbReference>
<dbReference type="RefSeq" id="WP_055279358.1">
    <property type="nucleotide sequence ID" value="NZ_CABIXA010000015.1"/>
</dbReference>
<organism evidence="1 2">
    <name type="scientific">Bacteroides finegoldii</name>
    <dbReference type="NCBI Taxonomy" id="338188"/>
    <lineage>
        <taxon>Bacteria</taxon>
        <taxon>Pseudomonadati</taxon>
        <taxon>Bacteroidota</taxon>
        <taxon>Bacteroidia</taxon>
        <taxon>Bacteroidales</taxon>
        <taxon>Bacteroidaceae</taxon>
        <taxon>Bacteroides</taxon>
    </lineage>
</organism>
<dbReference type="AlphaFoldDB" id="A0A174HNJ1"/>
<evidence type="ECO:0000313" key="1">
    <source>
        <dbReference type="EMBL" id="CUO75076.1"/>
    </source>
</evidence>
<reference evidence="1 2" key="1">
    <citation type="submission" date="2015-09" db="EMBL/GenBank/DDBJ databases">
        <authorList>
            <consortium name="Pathogen Informatics"/>
        </authorList>
    </citation>
    <scope>NUCLEOTIDE SEQUENCE [LARGE SCALE GENOMIC DNA]</scope>
    <source>
        <strain evidence="1 2">2789STDY5608840</strain>
    </source>
</reference>
<dbReference type="STRING" id="338188.ERS852397_02712"/>
<gene>
    <name evidence="1" type="ORF">ERS852397_02712</name>
</gene>
<dbReference type="EMBL" id="CYZH01000015">
    <property type="protein sequence ID" value="CUO75076.1"/>
    <property type="molecule type" value="Genomic_DNA"/>
</dbReference>
<protein>
    <submittedName>
        <fullName evidence="1">Putative exopolysaccharide biosynthesis protein</fullName>
    </submittedName>
</protein>
<sequence length="341" mass="38957">MITFTVFPRLRQNPNEKNNPYIENFIASLNREGESTVINPPHRNPLLSILPPKRWGDVIIFNWFESIPDFKYGLLQAVTAICFVTVLKLAKKKIVWVLHNKKPHNDGYTGMKKFLMRFIVRKADLILTHATEGLEIIRQRYPQASGKVHFLHHPTINRLPRQLPAENNILYDLLIWGTISRYKGIHEYLSYLRNHPEQHPNVCIIGRCASASLLKELQDKAPDYVKIIPESPSFEKLSNYIACSRFVLIPYCPDSVLSSGVLMDSLSFGAKVIGPATGSFIDYSHNSLLNVHTFKSLDDIAVILSDYKKEKASLVGYGQFLDENAWQYFGSKIIELVTKTK</sequence>
<accession>A0A174HNJ1</accession>
<dbReference type="Proteomes" id="UP000095517">
    <property type="component" value="Unassembled WGS sequence"/>
</dbReference>
<name>A0A174HNJ1_9BACE</name>
<proteinExistence type="predicted"/>
<evidence type="ECO:0000313" key="2">
    <source>
        <dbReference type="Proteomes" id="UP000095517"/>
    </source>
</evidence>
<dbReference type="SUPFAM" id="SSF53756">
    <property type="entry name" value="UDP-Glycosyltransferase/glycogen phosphorylase"/>
    <property type="match status" value="1"/>
</dbReference>